<accession>A0AAD8R391</accession>
<evidence type="ECO:0000313" key="11">
    <source>
        <dbReference type="Proteomes" id="UP001231189"/>
    </source>
</evidence>
<dbReference type="PANTHER" id="PTHR24559">
    <property type="entry name" value="TRANSPOSON TY3-I GAG-POL POLYPROTEIN"/>
    <property type="match status" value="1"/>
</dbReference>
<keyword evidence="2" id="KW-0808">Transferase</keyword>
<keyword evidence="1" id="KW-0645">Protease</keyword>
<feature type="region of interest" description="Disordered" evidence="8">
    <location>
        <begin position="700"/>
        <end position="751"/>
    </location>
</feature>
<dbReference type="InterPro" id="IPR056924">
    <property type="entry name" value="SH3_Tf2-1"/>
</dbReference>
<dbReference type="GO" id="GO:0006508">
    <property type="term" value="P:proteolysis"/>
    <property type="evidence" value="ECO:0007669"/>
    <property type="project" value="UniProtKB-KW"/>
</dbReference>
<dbReference type="InterPro" id="IPR016197">
    <property type="entry name" value="Chromo-like_dom_sf"/>
</dbReference>
<protein>
    <recommendedName>
        <fullName evidence="9">Reverse transcriptase domain-containing protein</fullName>
    </recommendedName>
</protein>
<dbReference type="InterPro" id="IPR000477">
    <property type="entry name" value="RT_dom"/>
</dbReference>
<evidence type="ECO:0000256" key="7">
    <source>
        <dbReference type="ARBA" id="ARBA00022918"/>
    </source>
</evidence>
<dbReference type="SUPFAM" id="SSF56672">
    <property type="entry name" value="DNA/RNA polymerases"/>
    <property type="match status" value="1"/>
</dbReference>
<keyword evidence="3" id="KW-0548">Nucleotidyltransferase</keyword>
<evidence type="ECO:0000256" key="3">
    <source>
        <dbReference type="ARBA" id="ARBA00022695"/>
    </source>
</evidence>
<proteinExistence type="predicted"/>
<evidence type="ECO:0000256" key="1">
    <source>
        <dbReference type="ARBA" id="ARBA00022670"/>
    </source>
</evidence>
<dbReference type="Gene3D" id="3.10.10.10">
    <property type="entry name" value="HIV Type 1 Reverse Transcriptase, subunit A, domain 1"/>
    <property type="match status" value="1"/>
</dbReference>
<keyword evidence="11" id="KW-1185">Reference proteome</keyword>
<dbReference type="CDD" id="cd01647">
    <property type="entry name" value="RT_LTR"/>
    <property type="match status" value="1"/>
</dbReference>
<sequence length="751" mass="84668">MAEVSMADLRNLLAAAAAANKATAEAGQVNAERISEINSSLEKLTLAQQEGTRTASKMEVTLERVISANTALDRSVADLRQSMERVATRVTSVEATAAKLSTHEQPSGRRSSHRTQGVGTGEDQTSSRALIDDPTPVDTDTDATESETDNSDTEETMKISVQAMSGTTSKRSMRLQGQIGKFTALILIDSGSSSTFISQQLAERLQYKIEDIPPAKHLAETQEVTEQQIPEEVQAVLQEYDTLFHDPKTLPPHRKFDHHIPLLPGTKPVNVKPYRYAPHQKTEIEKQVAEMIARGIIQESSSPFASPVLLVRKKDGTWRFCIDFRALNSITIKNKYPMPVVDELLDELAGAQWFTKLDLRSGYHQIRLKPADQHKTAFKTHQGLFEFKVMPFGLTNAPATFQNAMNSLFADLMRKCVLVFMDDILIYSPSMSEHLVQLRQVLHILQQNQLSIKRSKCMFAQQQLEYLGHIISKEGVATDPSKIKVVQDWPVPTNVKQILYGYQPRHLGVSNLQSDTPPELAAWLEHRKELTAIIQQHLMRAQQRMKHQEDKKRSEREFQVGDKVYMKLQPYIQTSMARRPNQKLAFKYFGPYEILARIGKVAYKLKLPIGAKIHPVLHVSQLKLAVPPNQVHDSDLTFLYITDDSISVYPSEVLGRRMIKRGRGFTSQVHVTWNGLPASLATWEPETELRRRYPGAAAWGQPAFQGEGSATTPPIKTRRRRRDQRRALARQARPVTEKAQPNNSEVTARDK</sequence>
<feature type="compositionally biased region" description="Acidic residues" evidence="8">
    <location>
        <begin position="139"/>
        <end position="154"/>
    </location>
</feature>
<dbReference type="EMBL" id="JAUUTY010000007">
    <property type="protein sequence ID" value="KAK1612104.1"/>
    <property type="molecule type" value="Genomic_DNA"/>
</dbReference>
<dbReference type="GO" id="GO:0004519">
    <property type="term" value="F:endonuclease activity"/>
    <property type="evidence" value="ECO:0007669"/>
    <property type="project" value="UniProtKB-KW"/>
</dbReference>
<dbReference type="InterPro" id="IPR053134">
    <property type="entry name" value="RNA-dir_DNA_polymerase"/>
</dbReference>
<feature type="region of interest" description="Disordered" evidence="8">
    <location>
        <begin position="94"/>
        <end position="157"/>
    </location>
</feature>
<name>A0AAD8R391_LOLMU</name>
<evidence type="ECO:0000256" key="8">
    <source>
        <dbReference type="SAM" id="MobiDB-lite"/>
    </source>
</evidence>
<keyword evidence="6" id="KW-0378">Hydrolase</keyword>
<dbReference type="AlphaFoldDB" id="A0AAD8R391"/>
<dbReference type="InterPro" id="IPR043502">
    <property type="entry name" value="DNA/RNA_pol_sf"/>
</dbReference>
<keyword evidence="4" id="KW-0540">Nuclease</keyword>
<keyword evidence="7" id="KW-0695">RNA-directed DNA polymerase</keyword>
<feature type="domain" description="Reverse transcriptase" evidence="9">
    <location>
        <begin position="292"/>
        <end position="471"/>
    </location>
</feature>
<dbReference type="GO" id="GO:0008233">
    <property type="term" value="F:peptidase activity"/>
    <property type="evidence" value="ECO:0007669"/>
    <property type="project" value="UniProtKB-KW"/>
</dbReference>
<dbReference type="Pfam" id="PF00078">
    <property type="entry name" value="RVT_1"/>
    <property type="match status" value="1"/>
</dbReference>
<evidence type="ECO:0000259" key="9">
    <source>
        <dbReference type="PROSITE" id="PS50878"/>
    </source>
</evidence>
<evidence type="ECO:0000313" key="10">
    <source>
        <dbReference type="EMBL" id="KAK1612104.1"/>
    </source>
</evidence>
<dbReference type="CDD" id="cd00303">
    <property type="entry name" value="retropepsin_like"/>
    <property type="match status" value="1"/>
</dbReference>
<feature type="compositionally biased region" description="Basic residues" evidence="8">
    <location>
        <begin position="716"/>
        <end position="728"/>
    </location>
</feature>
<feature type="compositionally biased region" description="Polar residues" evidence="8">
    <location>
        <begin position="739"/>
        <end position="751"/>
    </location>
</feature>
<dbReference type="InterPro" id="IPR043128">
    <property type="entry name" value="Rev_trsase/Diguanyl_cyclase"/>
</dbReference>
<evidence type="ECO:0000256" key="5">
    <source>
        <dbReference type="ARBA" id="ARBA00022759"/>
    </source>
</evidence>
<dbReference type="PANTHER" id="PTHR24559:SF444">
    <property type="entry name" value="REVERSE TRANSCRIPTASE DOMAIN-CONTAINING PROTEIN"/>
    <property type="match status" value="1"/>
</dbReference>
<feature type="compositionally biased region" description="Polar residues" evidence="8">
    <location>
        <begin position="103"/>
        <end position="128"/>
    </location>
</feature>
<keyword evidence="5" id="KW-0255">Endonuclease</keyword>
<dbReference type="Gene3D" id="2.40.70.10">
    <property type="entry name" value="Acid Proteases"/>
    <property type="match status" value="1"/>
</dbReference>
<gene>
    <name evidence="10" type="ORF">QYE76_035777</name>
</gene>
<dbReference type="FunFam" id="3.10.10.10:FF:000007">
    <property type="entry name" value="Retrovirus-related Pol polyprotein from transposon 17.6-like Protein"/>
    <property type="match status" value="1"/>
</dbReference>
<comment type="caution">
    <text evidence="10">The sequence shown here is derived from an EMBL/GenBank/DDBJ whole genome shotgun (WGS) entry which is preliminary data.</text>
</comment>
<dbReference type="Proteomes" id="UP001231189">
    <property type="component" value="Unassembled WGS sequence"/>
</dbReference>
<evidence type="ECO:0000256" key="6">
    <source>
        <dbReference type="ARBA" id="ARBA00022801"/>
    </source>
</evidence>
<dbReference type="Gene3D" id="3.30.70.270">
    <property type="match status" value="1"/>
</dbReference>
<dbReference type="SUPFAM" id="SSF54160">
    <property type="entry name" value="Chromo domain-like"/>
    <property type="match status" value="1"/>
</dbReference>
<dbReference type="GO" id="GO:0003964">
    <property type="term" value="F:RNA-directed DNA polymerase activity"/>
    <property type="evidence" value="ECO:0007669"/>
    <property type="project" value="UniProtKB-KW"/>
</dbReference>
<dbReference type="InterPro" id="IPR021109">
    <property type="entry name" value="Peptidase_aspartic_dom_sf"/>
</dbReference>
<organism evidence="10 11">
    <name type="scientific">Lolium multiflorum</name>
    <name type="common">Italian ryegrass</name>
    <name type="synonym">Lolium perenne subsp. multiflorum</name>
    <dbReference type="NCBI Taxonomy" id="4521"/>
    <lineage>
        <taxon>Eukaryota</taxon>
        <taxon>Viridiplantae</taxon>
        <taxon>Streptophyta</taxon>
        <taxon>Embryophyta</taxon>
        <taxon>Tracheophyta</taxon>
        <taxon>Spermatophyta</taxon>
        <taxon>Magnoliopsida</taxon>
        <taxon>Liliopsida</taxon>
        <taxon>Poales</taxon>
        <taxon>Poaceae</taxon>
        <taxon>BOP clade</taxon>
        <taxon>Pooideae</taxon>
        <taxon>Poodae</taxon>
        <taxon>Poeae</taxon>
        <taxon>Poeae Chloroplast Group 2 (Poeae type)</taxon>
        <taxon>Loliodinae</taxon>
        <taxon>Loliinae</taxon>
        <taxon>Lolium</taxon>
    </lineage>
</organism>
<evidence type="ECO:0000256" key="2">
    <source>
        <dbReference type="ARBA" id="ARBA00022679"/>
    </source>
</evidence>
<reference evidence="10" key="1">
    <citation type="submission" date="2023-07" db="EMBL/GenBank/DDBJ databases">
        <title>A chromosome-level genome assembly of Lolium multiflorum.</title>
        <authorList>
            <person name="Chen Y."/>
            <person name="Copetti D."/>
            <person name="Kolliker R."/>
            <person name="Studer B."/>
        </authorList>
    </citation>
    <scope>NUCLEOTIDE SEQUENCE</scope>
    <source>
        <strain evidence="10">02402/16</strain>
        <tissue evidence="10">Leaf</tissue>
    </source>
</reference>
<dbReference type="PROSITE" id="PS50878">
    <property type="entry name" value="RT_POL"/>
    <property type="match status" value="1"/>
</dbReference>
<evidence type="ECO:0000256" key="4">
    <source>
        <dbReference type="ARBA" id="ARBA00022722"/>
    </source>
</evidence>
<dbReference type="Pfam" id="PF24626">
    <property type="entry name" value="SH3_Tf2-1"/>
    <property type="match status" value="1"/>
</dbReference>